<evidence type="ECO:0000256" key="5">
    <source>
        <dbReference type="ARBA" id="ARBA00023136"/>
    </source>
</evidence>
<dbReference type="GO" id="GO:0005886">
    <property type="term" value="C:plasma membrane"/>
    <property type="evidence" value="ECO:0007669"/>
    <property type="project" value="UniProtKB-SubCell"/>
</dbReference>
<keyword evidence="4 6" id="KW-1133">Transmembrane helix</keyword>
<reference evidence="7" key="1">
    <citation type="submission" date="2022-12" db="EMBL/GenBank/DDBJ databases">
        <title>Chromosome-level genome assembly of the bean flower thrips Megalurothrips usitatus.</title>
        <authorList>
            <person name="Ma L."/>
            <person name="Liu Q."/>
            <person name="Li H."/>
            <person name="Cai W."/>
        </authorList>
    </citation>
    <scope>NUCLEOTIDE SEQUENCE</scope>
    <source>
        <strain evidence="7">Cailab_2022a</strain>
    </source>
</reference>
<evidence type="ECO:0008006" key="9">
    <source>
        <dbReference type="Google" id="ProtNLM"/>
    </source>
</evidence>
<evidence type="ECO:0000313" key="7">
    <source>
        <dbReference type="EMBL" id="KAJ1519068.1"/>
    </source>
</evidence>
<dbReference type="EMBL" id="JAPTSV010000786">
    <property type="protein sequence ID" value="KAJ1519068.1"/>
    <property type="molecule type" value="Genomic_DNA"/>
</dbReference>
<evidence type="ECO:0000256" key="1">
    <source>
        <dbReference type="ARBA" id="ARBA00004651"/>
    </source>
</evidence>
<name>A0AAV7X3S4_9NEOP</name>
<evidence type="ECO:0000256" key="3">
    <source>
        <dbReference type="ARBA" id="ARBA00022692"/>
    </source>
</evidence>
<accession>A0AAV7X3S4</accession>
<keyword evidence="2" id="KW-1003">Cell membrane</keyword>
<organism evidence="7 8">
    <name type="scientific">Megalurothrips usitatus</name>
    <name type="common">bean blossom thrips</name>
    <dbReference type="NCBI Taxonomy" id="439358"/>
    <lineage>
        <taxon>Eukaryota</taxon>
        <taxon>Metazoa</taxon>
        <taxon>Ecdysozoa</taxon>
        <taxon>Arthropoda</taxon>
        <taxon>Hexapoda</taxon>
        <taxon>Insecta</taxon>
        <taxon>Pterygota</taxon>
        <taxon>Neoptera</taxon>
        <taxon>Paraneoptera</taxon>
        <taxon>Thysanoptera</taxon>
        <taxon>Terebrantia</taxon>
        <taxon>Thripoidea</taxon>
        <taxon>Thripidae</taxon>
        <taxon>Megalurothrips</taxon>
    </lineage>
</organism>
<proteinExistence type="predicted"/>
<keyword evidence="8" id="KW-1185">Reference proteome</keyword>
<dbReference type="AlphaFoldDB" id="A0AAV7X3S4"/>
<sequence length="263" mass="28833">MSGQCSQQKHVFASNFVGLRCGVDQLETVLNIAVVYGTDLLPSFGLYIADCVYVAAVSTGLLLARAEAKRLRHWISGLSAPPRVVPSSELTWDLELLAVRAARLRQQHLHDMVVMANRAYGWYGGASVLAVAFEAPVSLYIGILVLVGRRKSTLEAFDDPIIMLWGLALLARLIGLCVLGQLLSDCHTEMYHDLEGLLVCRTNISASVKQEHSEVYGFVQQIQRQDNRCGVLGLTYFDAKSILTVAASVTTYTIVLSQFDLAT</sequence>
<dbReference type="GO" id="GO:0050909">
    <property type="term" value="P:sensory perception of taste"/>
    <property type="evidence" value="ECO:0007669"/>
    <property type="project" value="InterPro"/>
</dbReference>
<evidence type="ECO:0000256" key="6">
    <source>
        <dbReference type="SAM" id="Phobius"/>
    </source>
</evidence>
<keyword evidence="5 6" id="KW-0472">Membrane</keyword>
<gene>
    <name evidence="7" type="ORF">ONE63_011310</name>
</gene>
<comment type="subcellular location">
    <subcellularLocation>
        <location evidence="1">Cell membrane</location>
        <topology evidence="1">Multi-pass membrane protein</topology>
    </subcellularLocation>
</comment>
<protein>
    <recommendedName>
        <fullName evidence="9">Gustatory receptor</fullName>
    </recommendedName>
</protein>
<feature type="transmembrane region" description="Helical" evidence="6">
    <location>
        <begin position="161"/>
        <end position="183"/>
    </location>
</feature>
<dbReference type="Pfam" id="PF08395">
    <property type="entry name" value="7tm_7"/>
    <property type="match status" value="1"/>
</dbReference>
<comment type="caution">
    <text evidence="7">The sequence shown here is derived from an EMBL/GenBank/DDBJ whole genome shotgun (WGS) entry which is preliminary data.</text>
</comment>
<dbReference type="InterPro" id="IPR013604">
    <property type="entry name" value="7TM_chemorcpt"/>
</dbReference>
<evidence type="ECO:0000256" key="2">
    <source>
        <dbReference type="ARBA" id="ARBA00022475"/>
    </source>
</evidence>
<dbReference type="Proteomes" id="UP001075354">
    <property type="component" value="Unassembled WGS sequence"/>
</dbReference>
<feature type="transmembrane region" description="Helical" evidence="6">
    <location>
        <begin position="44"/>
        <end position="64"/>
    </location>
</feature>
<evidence type="ECO:0000313" key="8">
    <source>
        <dbReference type="Proteomes" id="UP001075354"/>
    </source>
</evidence>
<keyword evidence="3 6" id="KW-0812">Transmembrane</keyword>
<feature type="transmembrane region" description="Helical" evidence="6">
    <location>
        <begin position="120"/>
        <end position="141"/>
    </location>
</feature>
<evidence type="ECO:0000256" key="4">
    <source>
        <dbReference type="ARBA" id="ARBA00022989"/>
    </source>
</evidence>